<evidence type="ECO:0000259" key="1">
    <source>
        <dbReference type="Pfam" id="PF09370"/>
    </source>
</evidence>
<keyword evidence="2" id="KW-0378">Hydrolase</keyword>
<dbReference type="SUPFAM" id="SSF51621">
    <property type="entry name" value="Phosphoenolpyruvate/pyruvate domain"/>
    <property type="match status" value="1"/>
</dbReference>
<dbReference type="Pfam" id="PF09370">
    <property type="entry name" value="PEP_hydrolase"/>
    <property type="match status" value="1"/>
</dbReference>
<evidence type="ECO:0000313" key="3">
    <source>
        <dbReference type="Proteomes" id="UP000593601"/>
    </source>
</evidence>
<accession>A0A7M2RFJ6</accession>
<dbReference type="PIRSF" id="PIRSF034452">
    <property type="entry name" value="TIM-br_sig_trnsd"/>
    <property type="match status" value="1"/>
</dbReference>
<dbReference type="RefSeq" id="WP_193735113.1">
    <property type="nucleotide sequence ID" value="NZ_CP063304.1"/>
</dbReference>
<proteinExistence type="predicted"/>
<dbReference type="InterPro" id="IPR015813">
    <property type="entry name" value="Pyrv/PenolPyrv_kinase-like_dom"/>
</dbReference>
<dbReference type="InterPro" id="IPR051353">
    <property type="entry name" value="Tobamovirus_resist_UPF0261"/>
</dbReference>
<dbReference type="PANTHER" id="PTHR31862:SF1">
    <property type="entry name" value="UPF0261 DOMAIN PROTEIN (AFU_ORTHOLOGUE AFUA_1G10120)"/>
    <property type="match status" value="1"/>
</dbReference>
<reference evidence="2 3" key="1">
    <citation type="submission" date="2020-10" db="EMBL/GenBank/DDBJ databases">
        <title>Blautia liquoris sp.nov., isolated from the mud in a fermentation cellar used for the production of Chinese strong-flavoured liquor.</title>
        <authorList>
            <person name="Lu L."/>
        </authorList>
    </citation>
    <scope>NUCLEOTIDE SEQUENCE [LARGE SCALE GENOMIC DNA]</scope>
    <source>
        <strain evidence="2 3">LZLJ-3</strain>
    </source>
</reference>
<sequence length="276" mass="29758">MAKRYTKNEVVQRLRKEIERNKPLLMFGSGNGLTAKCAEIGGADLIGIYSTAQFRMQGLPSLLAWLPYCNANEELLNLARQILPVVEQTPLIAGVGAHDVSLDMDRFLDSLKDMGFSGVTNEPFAAMYGPYFLEELEKSGIGFARETALIQKASEKDMATVAWCMSAEQVKEMAKAGADVIGAMIGVTSGGLTGTEKTEDLDDSVDQINAMIEAGLSVNPDIIVLTHGGPLNNVSTAAYSIQHTHAHGYASGSSGERIPTEKAVVEITKQYKDIQI</sequence>
<dbReference type="KEGG" id="bliq:INP51_12160"/>
<dbReference type="PANTHER" id="PTHR31862">
    <property type="entry name" value="UPF0261 DOMAIN PROTEIN (AFU_ORTHOLOGUE AFUA_1G10120)"/>
    <property type="match status" value="1"/>
</dbReference>
<dbReference type="GO" id="GO:0016787">
    <property type="term" value="F:hydrolase activity"/>
    <property type="evidence" value="ECO:0007669"/>
    <property type="project" value="UniProtKB-KW"/>
</dbReference>
<gene>
    <name evidence="2" type="ORF">INP51_12160</name>
</gene>
<dbReference type="Proteomes" id="UP000593601">
    <property type="component" value="Chromosome"/>
</dbReference>
<evidence type="ECO:0000313" key="2">
    <source>
        <dbReference type="EMBL" id="QOV18751.1"/>
    </source>
</evidence>
<dbReference type="InterPro" id="IPR013785">
    <property type="entry name" value="Aldolase_TIM"/>
</dbReference>
<organism evidence="2 3">
    <name type="scientific">Blautia liquoris</name>
    <dbReference type="NCBI Taxonomy" id="2779518"/>
    <lineage>
        <taxon>Bacteria</taxon>
        <taxon>Bacillati</taxon>
        <taxon>Bacillota</taxon>
        <taxon>Clostridia</taxon>
        <taxon>Lachnospirales</taxon>
        <taxon>Lachnospiraceae</taxon>
        <taxon>Blautia</taxon>
    </lineage>
</organism>
<protein>
    <submittedName>
        <fullName evidence="2">Phosphoenolpyruvate hydrolase family protein</fullName>
    </submittedName>
</protein>
<dbReference type="EMBL" id="CP063304">
    <property type="protein sequence ID" value="QOV18751.1"/>
    <property type="molecule type" value="Genomic_DNA"/>
</dbReference>
<dbReference type="Gene3D" id="3.20.20.70">
    <property type="entry name" value="Aldolase class I"/>
    <property type="match status" value="1"/>
</dbReference>
<dbReference type="AlphaFoldDB" id="A0A7M2RFJ6"/>
<keyword evidence="3" id="KW-1185">Reference proteome</keyword>
<name>A0A7M2RFJ6_9FIRM</name>
<dbReference type="InterPro" id="IPR009215">
    <property type="entry name" value="TIM-br_IGPS-like"/>
</dbReference>
<feature type="domain" description="TIM-barrel" evidence="1">
    <location>
        <begin position="9"/>
        <end position="274"/>
    </location>
</feature>
<keyword evidence="2" id="KW-0670">Pyruvate</keyword>